<dbReference type="SUPFAM" id="SSF55729">
    <property type="entry name" value="Acyl-CoA N-acyltransferases (Nat)"/>
    <property type="match status" value="1"/>
</dbReference>
<dbReference type="PROSITE" id="PS51186">
    <property type="entry name" value="GNAT"/>
    <property type="match status" value="1"/>
</dbReference>
<dbReference type="Gene3D" id="3.40.630.30">
    <property type="match status" value="1"/>
</dbReference>
<dbReference type="Pfam" id="PF13302">
    <property type="entry name" value="Acetyltransf_3"/>
    <property type="match status" value="1"/>
</dbReference>
<dbReference type="PANTHER" id="PTHR43441">
    <property type="entry name" value="RIBOSOMAL-PROTEIN-SERINE ACETYLTRANSFERASE"/>
    <property type="match status" value="1"/>
</dbReference>
<dbReference type="GO" id="GO:0008999">
    <property type="term" value="F:protein-N-terminal-alanine acetyltransferase activity"/>
    <property type="evidence" value="ECO:0007669"/>
    <property type="project" value="TreeGrafter"/>
</dbReference>
<accession>A0A919D1Z7</accession>
<proteinExistence type="predicted"/>
<dbReference type="GO" id="GO:0005737">
    <property type="term" value="C:cytoplasm"/>
    <property type="evidence" value="ECO:0007669"/>
    <property type="project" value="TreeGrafter"/>
</dbReference>
<name>A0A919D1Z7_9ACTN</name>
<dbReference type="GO" id="GO:1990189">
    <property type="term" value="F:protein N-terminal-serine acetyltransferase activity"/>
    <property type="evidence" value="ECO:0007669"/>
    <property type="project" value="TreeGrafter"/>
</dbReference>
<dbReference type="PANTHER" id="PTHR43441:SF6">
    <property type="entry name" value="N-ACETYLTRANSFERASE DOMAIN-CONTAINING PROTEIN"/>
    <property type="match status" value="1"/>
</dbReference>
<dbReference type="Proteomes" id="UP000655443">
    <property type="component" value="Unassembled WGS sequence"/>
</dbReference>
<organism evidence="2 3">
    <name type="scientific">Streptomyces alanosinicus</name>
    <dbReference type="NCBI Taxonomy" id="68171"/>
    <lineage>
        <taxon>Bacteria</taxon>
        <taxon>Bacillati</taxon>
        <taxon>Actinomycetota</taxon>
        <taxon>Actinomycetes</taxon>
        <taxon>Kitasatosporales</taxon>
        <taxon>Streptomycetaceae</taxon>
        <taxon>Streptomyces</taxon>
    </lineage>
</organism>
<dbReference type="InterPro" id="IPR000182">
    <property type="entry name" value="GNAT_dom"/>
</dbReference>
<dbReference type="InterPro" id="IPR051908">
    <property type="entry name" value="Ribosomal_N-acetyltransferase"/>
</dbReference>
<evidence type="ECO:0000259" key="1">
    <source>
        <dbReference type="PROSITE" id="PS51186"/>
    </source>
</evidence>
<protein>
    <recommendedName>
        <fullName evidence="1">N-acetyltransferase domain-containing protein</fullName>
    </recommendedName>
</protein>
<keyword evidence="3" id="KW-1185">Reference proteome</keyword>
<feature type="domain" description="N-acetyltransferase" evidence="1">
    <location>
        <begin position="50"/>
        <end position="196"/>
    </location>
</feature>
<dbReference type="EMBL" id="BMVG01000003">
    <property type="protein sequence ID" value="GHE01654.1"/>
    <property type="molecule type" value="Genomic_DNA"/>
</dbReference>
<evidence type="ECO:0000313" key="2">
    <source>
        <dbReference type="EMBL" id="GHE01654.1"/>
    </source>
</evidence>
<reference evidence="2" key="2">
    <citation type="submission" date="2020-09" db="EMBL/GenBank/DDBJ databases">
        <authorList>
            <person name="Sun Q."/>
            <person name="Ohkuma M."/>
        </authorList>
    </citation>
    <scope>NUCLEOTIDE SEQUENCE</scope>
    <source>
        <strain evidence="2">JCM 4714</strain>
    </source>
</reference>
<gene>
    <name evidence="2" type="ORF">GCM10010339_21900</name>
</gene>
<dbReference type="AlphaFoldDB" id="A0A919D1Z7"/>
<comment type="caution">
    <text evidence="2">The sequence shown here is derived from an EMBL/GenBank/DDBJ whole genome shotgun (WGS) entry which is preliminary data.</text>
</comment>
<reference evidence="2" key="1">
    <citation type="journal article" date="2014" name="Int. J. Syst. Evol. Microbiol.">
        <title>Complete genome sequence of Corynebacterium casei LMG S-19264T (=DSM 44701T), isolated from a smear-ripened cheese.</title>
        <authorList>
            <consortium name="US DOE Joint Genome Institute (JGI-PGF)"/>
            <person name="Walter F."/>
            <person name="Albersmeier A."/>
            <person name="Kalinowski J."/>
            <person name="Ruckert C."/>
        </authorList>
    </citation>
    <scope>NUCLEOTIDE SEQUENCE</scope>
    <source>
        <strain evidence="2">JCM 4714</strain>
    </source>
</reference>
<sequence>MSAPPGSGPTLVRALKHTGGVGHPSLSLQVDMAGLSLRPVTTAADRLHEPDVVRLTEWRNRFVQVFLTEFEATAERTADWLREVIGPDDSKIIFMLDDADGRTVGYMGLAQIDWESGRFEVDGIVRGAPQAKGGISAGLRTLMSWALGQLGLAEARVRVRSDNPRAVDFYRRIGFVEDFRRPLVRTVEPGMVRWTEQDDAPAGAPTLIHMTWVPNAR</sequence>
<dbReference type="InterPro" id="IPR016181">
    <property type="entry name" value="Acyl_CoA_acyltransferase"/>
</dbReference>
<evidence type="ECO:0000313" key="3">
    <source>
        <dbReference type="Proteomes" id="UP000655443"/>
    </source>
</evidence>